<feature type="non-terminal residue" evidence="2">
    <location>
        <position position="1"/>
    </location>
</feature>
<feature type="compositionally biased region" description="Polar residues" evidence="1">
    <location>
        <begin position="82"/>
        <end position="105"/>
    </location>
</feature>
<keyword evidence="3" id="KW-1185">Reference proteome</keyword>
<evidence type="ECO:0000313" key="3">
    <source>
        <dbReference type="Proteomes" id="UP001138500"/>
    </source>
</evidence>
<proteinExistence type="predicted"/>
<gene>
    <name evidence="2" type="ORF">Tdes44962_MAKER02086</name>
</gene>
<accession>A0A9W7SVD1</accession>
<comment type="caution">
    <text evidence="2">The sequence shown here is derived from an EMBL/GenBank/DDBJ whole genome shotgun (WGS) entry which is preliminary data.</text>
</comment>
<name>A0A9W7SVD1_9PEZI</name>
<reference evidence="2 3" key="2">
    <citation type="journal article" date="2021" name="Curr. Genet.">
        <title>Genetic response to nitrogen starvation in the aggressive Eucalyptus foliar pathogen Teratosphaeria destructans.</title>
        <authorList>
            <person name="Havenga M."/>
            <person name="Wingfield B.D."/>
            <person name="Wingfield M.J."/>
            <person name="Dreyer L.L."/>
            <person name="Roets F."/>
            <person name="Aylward J."/>
        </authorList>
    </citation>
    <scope>NUCLEOTIDE SEQUENCE [LARGE SCALE GENOMIC DNA]</scope>
    <source>
        <strain evidence="2">CMW44962</strain>
    </source>
</reference>
<organism evidence="2 3">
    <name type="scientific">Teratosphaeria destructans</name>
    <dbReference type="NCBI Taxonomy" id="418781"/>
    <lineage>
        <taxon>Eukaryota</taxon>
        <taxon>Fungi</taxon>
        <taxon>Dikarya</taxon>
        <taxon>Ascomycota</taxon>
        <taxon>Pezizomycotina</taxon>
        <taxon>Dothideomycetes</taxon>
        <taxon>Dothideomycetidae</taxon>
        <taxon>Mycosphaerellales</taxon>
        <taxon>Teratosphaeriaceae</taxon>
        <taxon>Teratosphaeria</taxon>
    </lineage>
</organism>
<feature type="compositionally biased region" description="Basic and acidic residues" evidence="1">
    <location>
        <begin position="53"/>
        <end position="62"/>
    </location>
</feature>
<evidence type="ECO:0000256" key="1">
    <source>
        <dbReference type="SAM" id="MobiDB-lite"/>
    </source>
</evidence>
<sequence>FEQRRERPASASATTRRTFCADAAVAALSTSRRRPAPTAVTQAQHQEVQLGREGQEEKDHRLWPHQVSQARPAQVQERLPEGNSQGRPWSSQPVNASPSLSTNHDNCLFGDTKMERDAACSA</sequence>
<feature type="region of interest" description="Disordered" evidence="1">
    <location>
        <begin position="29"/>
        <end position="110"/>
    </location>
</feature>
<dbReference type="AlphaFoldDB" id="A0A9W7SVD1"/>
<dbReference type="EMBL" id="RIBY02001113">
    <property type="protein sequence ID" value="KAH9832422.1"/>
    <property type="molecule type" value="Genomic_DNA"/>
</dbReference>
<evidence type="ECO:0000313" key="2">
    <source>
        <dbReference type="EMBL" id="KAH9832422.1"/>
    </source>
</evidence>
<protein>
    <submittedName>
        <fullName evidence="2">Uncharacterized protein</fullName>
    </submittedName>
</protein>
<reference evidence="2 3" key="1">
    <citation type="journal article" date="2018" name="IMA Fungus">
        <title>IMA Genome-F 10: Nine draft genome sequences of Claviceps purpurea s.lat., including C. arundinis, C. humidiphila, and C. cf. spartinae, pseudomolecules for the pitch canker pathogen Fusarium circinatum, draft genome of Davidsoniella eucalypti, Grosmannia galeiformis, Quambalaria eucalypti, and Teratosphaeria destructans.</title>
        <authorList>
            <person name="Wingfield B.D."/>
            <person name="Liu M."/>
            <person name="Nguyen H.D."/>
            <person name="Lane F.A."/>
            <person name="Morgan S.W."/>
            <person name="De Vos L."/>
            <person name="Wilken P.M."/>
            <person name="Duong T.A."/>
            <person name="Aylward J."/>
            <person name="Coetzee M.P."/>
            <person name="Dadej K."/>
            <person name="De Beer Z.W."/>
            <person name="Findlay W."/>
            <person name="Havenga M."/>
            <person name="Kolarik M."/>
            <person name="Menzies J.G."/>
            <person name="Naidoo K."/>
            <person name="Pochopski O."/>
            <person name="Shoukouhi P."/>
            <person name="Santana Q.C."/>
            <person name="Seifert K.A."/>
            <person name="Soal N."/>
            <person name="Steenkamp E.T."/>
            <person name="Tatham C.T."/>
            <person name="van der Nest M.A."/>
            <person name="Wingfield M.J."/>
        </authorList>
    </citation>
    <scope>NUCLEOTIDE SEQUENCE [LARGE SCALE GENOMIC DNA]</scope>
    <source>
        <strain evidence="2">CMW44962</strain>
    </source>
</reference>
<dbReference type="Proteomes" id="UP001138500">
    <property type="component" value="Unassembled WGS sequence"/>
</dbReference>